<evidence type="ECO:0000313" key="10">
    <source>
        <dbReference type="Proteomes" id="UP000018680"/>
    </source>
</evidence>
<dbReference type="KEGG" id="slr:L21SP2_3497"/>
<dbReference type="PANTHER" id="PTHR30446">
    <property type="entry name" value="RECOMBINATION PROTEIN RECR"/>
    <property type="match status" value="1"/>
</dbReference>
<evidence type="ECO:0000256" key="6">
    <source>
        <dbReference type="ARBA" id="ARBA00023204"/>
    </source>
</evidence>
<dbReference type="Pfam" id="PF02132">
    <property type="entry name" value="RecR_ZnF"/>
    <property type="match status" value="1"/>
</dbReference>
<keyword evidence="2 7" id="KW-0227">DNA damage</keyword>
<keyword evidence="4 7" id="KW-0862">Zinc</keyword>
<proteinExistence type="inferred from homology"/>
<dbReference type="InterPro" id="IPR015967">
    <property type="entry name" value="Rcmb_RecR_Znf"/>
</dbReference>
<protein>
    <recommendedName>
        <fullName evidence="7">Recombination protein RecR</fullName>
    </recommendedName>
</protein>
<keyword evidence="5 7" id="KW-0233">DNA recombination</keyword>
<dbReference type="eggNOG" id="COG0353">
    <property type="taxonomic scope" value="Bacteria"/>
</dbReference>
<dbReference type="AlphaFoldDB" id="V5WMF5"/>
<dbReference type="CDD" id="cd01025">
    <property type="entry name" value="TOPRIM_recR"/>
    <property type="match status" value="1"/>
</dbReference>
<sequence length="195" mass="21374">MDHLDSLIHLLSRLPGIGKKSATRMAYYLLQSDEEFTRNLGEHIVSLKEKISRCRRCGNYSEHELCPVCADTRRDAGLICVVEQPQDIAVLEASHEYTGYYHVLHGVLAPLDGVGPSELNIQSLIGRVGQGSVRELIIATNPTVEGDTTALYLKKLVEHLGVTVSRLALGLPVGGDLEYADRLTLARSLKGRTAL</sequence>
<dbReference type="STRING" id="1307761.L21SP2_3497"/>
<dbReference type="SMART" id="SM00493">
    <property type="entry name" value="TOPRIM"/>
    <property type="match status" value="1"/>
</dbReference>
<dbReference type="GO" id="GO:0008270">
    <property type="term" value="F:zinc ion binding"/>
    <property type="evidence" value="ECO:0007669"/>
    <property type="project" value="UniProtKB-KW"/>
</dbReference>
<dbReference type="Proteomes" id="UP000018680">
    <property type="component" value="Chromosome"/>
</dbReference>
<dbReference type="GO" id="GO:0006310">
    <property type="term" value="P:DNA recombination"/>
    <property type="evidence" value="ECO:0007669"/>
    <property type="project" value="UniProtKB-UniRule"/>
</dbReference>
<dbReference type="RefSeq" id="WP_024269719.1">
    <property type="nucleotide sequence ID" value="NC_023035.1"/>
</dbReference>
<gene>
    <name evidence="7" type="primary">recR</name>
    <name evidence="9" type="ORF">L21SP2_3497</name>
</gene>
<dbReference type="SUPFAM" id="SSF111304">
    <property type="entry name" value="Recombination protein RecR"/>
    <property type="match status" value="1"/>
</dbReference>
<dbReference type="HOGENOM" id="CLU_060739_1_0_12"/>
<evidence type="ECO:0000256" key="5">
    <source>
        <dbReference type="ARBA" id="ARBA00023172"/>
    </source>
</evidence>
<evidence type="ECO:0000256" key="2">
    <source>
        <dbReference type="ARBA" id="ARBA00022763"/>
    </source>
</evidence>
<evidence type="ECO:0000256" key="7">
    <source>
        <dbReference type="HAMAP-Rule" id="MF_00017"/>
    </source>
</evidence>
<dbReference type="NCBIfam" id="TIGR00615">
    <property type="entry name" value="recR"/>
    <property type="match status" value="1"/>
</dbReference>
<dbReference type="OrthoDB" id="9802672at2"/>
<evidence type="ECO:0000259" key="8">
    <source>
        <dbReference type="PROSITE" id="PS50880"/>
    </source>
</evidence>
<dbReference type="Pfam" id="PF21175">
    <property type="entry name" value="RecR_C"/>
    <property type="match status" value="1"/>
</dbReference>
<dbReference type="EMBL" id="CP006939">
    <property type="protein sequence ID" value="AHC16833.1"/>
    <property type="molecule type" value="Genomic_DNA"/>
</dbReference>
<dbReference type="GO" id="GO:0006281">
    <property type="term" value="P:DNA repair"/>
    <property type="evidence" value="ECO:0007669"/>
    <property type="project" value="UniProtKB-UniRule"/>
</dbReference>
<dbReference type="PROSITE" id="PS50880">
    <property type="entry name" value="TOPRIM"/>
    <property type="match status" value="1"/>
</dbReference>
<dbReference type="PANTHER" id="PTHR30446:SF0">
    <property type="entry name" value="RECOMBINATION PROTEIN RECR"/>
    <property type="match status" value="1"/>
</dbReference>
<dbReference type="Gene3D" id="6.10.250.240">
    <property type="match status" value="1"/>
</dbReference>
<comment type="function">
    <text evidence="7">May play a role in DNA repair. It seems to be involved in an RecBC-independent recombinational process of DNA repair. It may act with RecF and RecO.</text>
</comment>
<reference evidence="9 10" key="1">
    <citation type="journal article" date="2015" name="Stand. Genomic Sci.">
        <title>Complete genome sequence and description of Salinispira pacifica gen. nov., sp. nov., a novel spirochaete isolated form a hypersaline microbial mat.</title>
        <authorList>
            <person name="Ben Hania W."/>
            <person name="Joseph M."/>
            <person name="Schumann P."/>
            <person name="Bunk B."/>
            <person name="Fiebig A."/>
            <person name="Sproer C."/>
            <person name="Klenk H.P."/>
            <person name="Fardeau M.L."/>
            <person name="Spring S."/>
        </authorList>
    </citation>
    <scope>NUCLEOTIDE SEQUENCE [LARGE SCALE GENOMIC DNA]</scope>
    <source>
        <strain evidence="9 10">L21-RPul-D2</strain>
    </source>
</reference>
<evidence type="ECO:0000256" key="1">
    <source>
        <dbReference type="ARBA" id="ARBA00022723"/>
    </source>
</evidence>
<dbReference type="InterPro" id="IPR000093">
    <property type="entry name" value="DNA_Rcmb_RecR"/>
</dbReference>
<keyword evidence="6 7" id="KW-0234">DNA repair</keyword>
<dbReference type="Gene3D" id="3.40.1360.10">
    <property type="match status" value="1"/>
</dbReference>
<evidence type="ECO:0000256" key="3">
    <source>
        <dbReference type="ARBA" id="ARBA00022771"/>
    </source>
</evidence>
<dbReference type="HAMAP" id="MF_00017">
    <property type="entry name" value="RecR"/>
    <property type="match status" value="1"/>
</dbReference>
<dbReference type="Pfam" id="PF13662">
    <property type="entry name" value="Toprim_4"/>
    <property type="match status" value="1"/>
</dbReference>
<dbReference type="Gene3D" id="1.10.8.420">
    <property type="entry name" value="RecR Domain 1"/>
    <property type="match status" value="1"/>
</dbReference>
<dbReference type="InterPro" id="IPR023627">
    <property type="entry name" value="Rcmb_RecR"/>
</dbReference>
<keyword evidence="3 7" id="KW-0863">Zinc-finger</keyword>
<keyword evidence="1 7" id="KW-0479">Metal-binding</keyword>
<dbReference type="PATRIC" id="fig|1307761.3.peg.3486"/>
<dbReference type="Pfam" id="PF21176">
    <property type="entry name" value="RecR_HhH"/>
    <property type="match status" value="1"/>
</dbReference>
<evidence type="ECO:0000256" key="4">
    <source>
        <dbReference type="ARBA" id="ARBA00022833"/>
    </source>
</evidence>
<feature type="zinc finger region" description="C4-type" evidence="7">
    <location>
        <begin position="54"/>
        <end position="69"/>
    </location>
</feature>
<evidence type="ECO:0000313" key="9">
    <source>
        <dbReference type="EMBL" id="AHC16833.1"/>
    </source>
</evidence>
<comment type="similarity">
    <text evidence="7">Belongs to the RecR family.</text>
</comment>
<name>V5WMF5_9SPIO</name>
<keyword evidence="10" id="KW-1185">Reference proteome</keyword>
<dbReference type="GO" id="GO:0003677">
    <property type="term" value="F:DNA binding"/>
    <property type="evidence" value="ECO:0007669"/>
    <property type="project" value="UniProtKB-UniRule"/>
</dbReference>
<dbReference type="InterPro" id="IPR034137">
    <property type="entry name" value="TOPRIM_RecR"/>
</dbReference>
<accession>V5WMF5</accession>
<organism evidence="9 10">
    <name type="scientific">Salinispira pacifica</name>
    <dbReference type="NCBI Taxonomy" id="1307761"/>
    <lineage>
        <taxon>Bacteria</taxon>
        <taxon>Pseudomonadati</taxon>
        <taxon>Spirochaetota</taxon>
        <taxon>Spirochaetia</taxon>
        <taxon>Spirochaetales</taxon>
        <taxon>Spirochaetaceae</taxon>
        <taxon>Salinispira</taxon>
    </lineage>
</organism>
<dbReference type="PROSITE" id="PS01300">
    <property type="entry name" value="RECR"/>
    <property type="match status" value="1"/>
</dbReference>
<feature type="domain" description="Toprim" evidence="8">
    <location>
        <begin position="77"/>
        <end position="172"/>
    </location>
</feature>
<dbReference type="InterPro" id="IPR006171">
    <property type="entry name" value="TOPRIM_dom"/>
</dbReference>